<dbReference type="GO" id="GO:0000271">
    <property type="term" value="P:polysaccharide biosynthetic process"/>
    <property type="evidence" value="ECO:0007669"/>
    <property type="project" value="InterPro"/>
</dbReference>
<name>A0A0R1VH58_9LACO</name>
<dbReference type="EMBL" id="AZGB01000027">
    <property type="protein sequence ID" value="KRM04597.1"/>
    <property type="molecule type" value="Genomic_DNA"/>
</dbReference>
<dbReference type="GO" id="GO:0016020">
    <property type="term" value="C:membrane"/>
    <property type="evidence" value="ECO:0007669"/>
    <property type="project" value="UniProtKB-SubCell"/>
</dbReference>
<dbReference type="RefSeq" id="WP_057872638.1">
    <property type="nucleotide sequence ID" value="NZ_AZGB01000027.1"/>
</dbReference>
<proteinExistence type="predicted"/>
<dbReference type="STRING" id="1423750.FC89_GL002286"/>
<dbReference type="AlphaFoldDB" id="A0A0R1VH58"/>
<feature type="transmembrane region" description="Helical" evidence="5">
    <location>
        <begin position="39"/>
        <end position="58"/>
    </location>
</feature>
<evidence type="ECO:0000256" key="5">
    <source>
        <dbReference type="SAM" id="Phobius"/>
    </source>
</evidence>
<accession>A0A0R1VH58</accession>
<feature type="transmembrane region" description="Helical" evidence="5">
    <location>
        <begin position="12"/>
        <end position="33"/>
    </location>
</feature>
<evidence type="ECO:0000256" key="3">
    <source>
        <dbReference type="ARBA" id="ARBA00022989"/>
    </source>
</evidence>
<sequence>MKTSSRKELLRTIKYFTFTTSAGVVEMSSFTLLTQFSNFPYWSRYLIALVLSVIWNFSLNRRFTFKSNNNIPIAMLKVVFYYSIFTPISTIGGNYLVTVLHWNDYLVTIINLLCNGITEYLYQRFFVFGATLDSREIIRHKPTDLDHLL</sequence>
<feature type="transmembrane region" description="Helical" evidence="5">
    <location>
        <begin position="79"/>
        <end position="99"/>
    </location>
</feature>
<keyword evidence="8" id="KW-1185">Reference proteome</keyword>
<dbReference type="InterPro" id="IPR007267">
    <property type="entry name" value="GtrA_DPMS_TM"/>
</dbReference>
<evidence type="ECO:0000256" key="4">
    <source>
        <dbReference type="ARBA" id="ARBA00023136"/>
    </source>
</evidence>
<comment type="caution">
    <text evidence="7">The sequence shown here is derived from an EMBL/GenBank/DDBJ whole genome shotgun (WGS) entry which is preliminary data.</text>
</comment>
<gene>
    <name evidence="7" type="ORF">FC89_GL002286</name>
</gene>
<evidence type="ECO:0000313" key="8">
    <source>
        <dbReference type="Proteomes" id="UP000051451"/>
    </source>
</evidence>
<evidence type="ECO:0000313" key="7">
    <source>
        <dbReference type="EMBL" id="KRM04597.1"/>
    </source>
</evidence>
<reference evidence="7 8" key="1">
    <citation type="journal article" date="2015" name="Genome Announc.">
        <title>Expanding the biotechnology potential of lactobacilli through comparative genomics of 213 strains and associated genera.</title>
        <authorList>
            <person name="Sun Z."/>
            <person name="Harris H.M."/>
            <person name="McCann A."/>
            <person name="Guo C."/>
            <person name="Argimon S."/>
            <person name="Zhang W."/>
            <person name="Yang X."/>
            <person name="Jeffery I.B."/>
            <person name="Cooney J.C."/>
            <person name="Kagawa T.F."/>
            <person name="Liu W."/>
            <person name="Song Y."/>
            <person name="Salvetti E."/>
            <person name="Wrobel A."/>
            <person name="Rasinkangas P."/>
            <person name="Parkhill J."/>
            <person name="Rea M.C."/>
            <person name="O'Sullivan O."/>
            <person name="Ritari J."/>
            <person name="Douillard F.P."/>
            <person name="Paul Ross R."/>
            <person name="Yang R."/>
            <person name="Briner A.E."/>
            <person name="Felis G.E."/>
            <person name="de Vos W.M."/>
            <person name="Barrangou R."/>
            <person name="Klaenhammer T.R."/>
            <person name="Caufield P.W."/>
            <person name="Cui Y."/>
            <person name="Zhang H."/>
            <person name="O'Toole P.W."/>
        </authorList>
    </citation>
    <scope>NUCLEOTIDE SEQUENCE [LARGE SCALE GENOMIC DNA]</scope>
    <source>
        <strain evidence="7 8">DSM 18630</strain>
    </source>
</reference>
<keyword evidence="4 5" id="KW-0472">Membrane</keyword>
<feature type="transmembrane region" description="Helical" evidence="5">
    <location>
        <begin position="105"/>
        <end position="122"/>
    </location>
</feature>
<feature type="domain" description="GtrA/DPMS transmembrane" evidence="6">
    <location>
        <begin position="14"/>
        <end position="128"/>
    </location>
</feature>
<dbReference type="OrthoDB" id="384742at2"/>
<keyword evidence="2 5" id="KW-0812">Transmembrane</keyword>
<keyword evidence="3 5" id="KW-1133">Transmembrane helix</keyword>
<dbReference type="GeneID" id="98319943"/>
<evidence type="ECO:0000256" key="2">
    <source>
        <dbReference type="ARBA" id="ARBA00022692"/>
    </source>
</evidence>
<organism evidence="7 8">
    <name type="scientific">Liquorilactobacillus ghanensis DSM 18630</name>
    <dbReference type="NCBI Taxonomy" id="1423750"/>
    <lineage>
        <taxon>Bacteria</taxon>
        <taxon>Bacillati</taxon>
        <taxon>Bacillota</taxon>
        <taxon>Bacilli</taxon>
        <taxon>Lactobacillales</taxon>
        <taxon>Lactobacillaceae</taxon>
        <taxon>Liquorilactobacillus</taxon>
    </lineage>
</organism>
<evidence type="ECO:0000256" key="1">
    <source>
        <dbReference type="ARBA" id="ARBA00004141"/>
    </source>
</evidence>
<dbReference type="Proteomes" id="UP000051451">
    <property type="component" value="Unassembled WGS sequence"/>
</dbReference>
<comment type="subcellular location">
    <subcellularLocation>
        <location evidence="1">Membrane</location>
        <topology evidence="1">Multi-pass membrane protein</topology>
    </subcellularLocation>
</comment>
<dbReference type="Pfam" id="PF04138">
    <property type="entry name" value="GtrA_DPMS_TM"/>
    <property type="match status" value="1"/>
</dbReference>
<protein>
    <recommendedName>
        <fullName evidence="6">GtrA/DPMS transmembrane domain-containing protein</fullName>
    </recommendedName>
</protein>
<evidence type="ECO:0000259" key="6">
    <source>
        <dbReference type="Pfam" id="PF04138"/>
    </source>
</evidence>